<gene>
    <name evidence="7" type="ORF">UX87_C0013G0019</name>
</gene>
<dbReference type="Pfam" id="PF04932">
    <property type="entry name" value="Wzy_C"/>
    <property type="match status" value="1"/>
</dbReference>
<evidence type="ECO:0000256" key="2">
    <source>
        <dbReference type="ARBA" id="ARBA00022692"/>
    </source>
</evidence>
<dbReference type="InterPro" id="IPR051533">
    <property type="entry name" value="WaaL-like"/>
</dbReference>
<evidence type="ECO:0000256" key="3">
    <source>
        <dbReference type="ARBA" id="ARBA00022989"/>
    </source>
</evidence>
<proteinExistence type="predicted"/>
<evidence type="ECO:0000256" key="5">
    <source>
        <dbReference type="SAM" id="Phobius"/>
    </source>
</evidence>
<evidence type="ECO:0000313" key="7">
    <source>
        <dbReference type="EMBL" id="KKU64067.1"/>
    </source>
</evidence>
<reference evidence="7 8" key="1">
    <citation type="journal article" date="2015" name="Nature">
        <title>rRNA introns, odd ribosomes, and small enigmatic genomes across a large radiation of phyla.</title>
        <authorList>
            <person name="Brown C.T."/>
            <person name="Hug L.A."/>
            <person name="Thomas B.C."/>
            <person name="Sharon I."/>
            <person name="Castelle C.J."/>
            <person name="Singh A."/>
            <person name="Wilkins M.J."/>
            <person name="Williams K.H."/>
            <person name="Banfield J.F."/>
        </authorList>
    </citation>
    <scope>NUCLEOTIDE SEQUENCE [LARGE SCALE GENOMIC DNA]</scope>
</reference>
<feature type="domain" description="O-antigen ligase-related" evidence="6">
    <location>
        <begin position="197"/>
        <end position="332"/>
    </location>
</feature>
<feature type="transmembrane region" description="Helical" evidence="5">
    <location>
        <begin position="354"/>
        <end position="378"/>
    </location>
</feature>
<keyword evidence="4 5" id="KW-0472">Membrane</keyword>
<feature type="transmembrane region" description="Helical" evidence="5">
    <location>
        <begin position="191"/>
        <end position="220"/>
    </location>
</feature>
<feature type="transmembrane region" description="Helical" evidence="5">
    <location>
        <begin position="121"/>
        <end position="139"/>
    </location>
</feature>
<evidence type="ECO:0000259" key="6">
    <source>
        <dbReference type="Pfam" id="PF04932"/>
    </source>
</evidence>
<dbReference type="EMBL" id="LCNV01000013">
    <property type="protein sequence ID" value="KKU64067.1"/>
    <property type="molecule type" value="Genomic_DNA"/>
</dbReference>
<name>A0A0G1S3W1_9BACT</name>
<accession>A0A0G1S3W1</accession>
<comment type="caution">
    <text evidence="7">The sequence shown here is derived from an EMBL/GenBank/DDBJ whole genome shotgun (WGS) entry which is preliminary data.</text>
</comment>
<dbReference type="PANTHER" id="PTHR37422:SF23">
    <property type="entry name" value="TEICHURONIC ACID BIOSYNTHESIS PROTEIN TUAE"/>
    <property type="match status" value="1"/>
</dbReference>
<dbReference type="InterPro" id="IPR007016">
    <property type="entry name" value="O-antigen_ligase-rel_domated"/>
</dbReference>
<evidence type="ECO:0000256" key="1">
    <source>
        <dbReference type="ARBA" id="ARBA00004141"/>
    </source>
</evidence>
<feature type="transmembrane region" description="Helical" evidence="5">
    <location>
        <begin position="314"/>
        <end position="334"/>
    </location>
</feature>
<dbReference type="PANTHER" id="PTHR37422">
    <property type="entry name" value="TEICHURONIC ACID BIOSYNTHESIS PROTEIN TUAE"/>
    <property type="match status" value="1"/>
</dbReference>
<feature type="transmembrane region" description="Helical" evidence="5">
    <location>
        <begin position="226"/>
        <end position="244"/>
    </location>
</feature>
<sequence>MISWSVWLIPISFAAGNVFKISLFSPQIRISILDIAVILLIILGLPELLRKKKQALQSFKVWLKPLVIFLIFSLLTLVVSGKEFGLEAQLVGLSYWIRFLAYSILPLFLFNLFSTVQMKRMLISCGFLIVLGGLLQYFLLPDTRFIKFYGWDDHYYRVLGQFLDPGFAGLMFVLSLVYLAVNPLRNPQFNFLLWSASYLGLALTYSRSSFLAFLFSMAAISYYRRSLAVIVLSLLLIAGTVYHLPRASDGEGVKLERTGSITARADSWNTGWSIFIHRPLFGVGFNTYRFAQNQAGYLTGVNWQTTHSGSAPDASLLFVAATTGILGFLLYLWYLSGMFSLFSPVINTSLVGIIVHSFFLNSLFYPFVLVWLALLTALKPNS</sequence>
<evidence type="ECO:0000256" key="4">
    <source>
        <dbReference type="ARBA" id="ARBA00023136"/>
    </source>
</evidence>
<comment type="subcellular location">
    <subcellularLocation>
        <location evidence="1">Membrane</location>
        <topology evidence="1">Multi-pass membrane protein</topology>
    </subcellularLocation>
</comment>
<feature type="transmembrane region" description="Helical" evidence="5">
    <location>
        <begin position="30"/>
        <end position="49"/>
    </location>
</feature>
<dbReference type="Proteomes" id="UP000034364">
    <property type="component" value="Unassembled WGS sequence"/>
</dbReference>
<feature type="transmembrane region" description="Helical" evidence="5">
    <location>
        <begin position="159"/>
        <end position="179"/>
    </location>
</feature>
<dbReference type="GO" id="GO:0016020">
    <property type="term" value="C:membrane"/>
    <property type="evidence" value="ECO:0007669"/>
    <property type="project" value="UniProtKB-SubCell"/>
</dbReference>
<dbReference type="AlphaFoldDB" id="A0A0G1S3W1"/>
<protein>
    <recommendedName>
        <fullName evidence="6">O-antigen ligase-related domain-containing protein</fullName>
    </recommendedName>
</protein>
<evidence type="ECO:0000313" key="8">
    <source>
        <dbReference type="Proteomes" id="UP000034364"/>
    </source>
</evidence>
<feature type="transmembrane region" description="Helical" evidence="5">
    <location>
        <begin position="61"/>
        <end position="81"/>
    </location>
</feature>
<organism evidence="7 8">
    <name type="scientific">Candidatus Amesbacteria bacterium GW2011_GWA1_47_16</name>
    <dbReference type="NCBI Taxonomy" id="1618353"/>
    <lineage>
        <taxon>Bacteria</taxon>
        <taxon>Candidatus Amesiibacteriota</taxon>
    </lineage>
</organism>
<keyword evidence="2 5" id="KW-0812">Transmembrane</keyword>
<feature type="transmembrane region" description="Helical" evidence="5">
    <location>
        <begin position="93"/>
        <end position="114"/>
    </location>
</feature>
<keyword evidence="3 5" id="KW-1133">Transmembrane helix</keyword>